<evidence type="ECO:0000256" key="7">
    <source>
        <dbReference type="SAM" id="Phobius"/>
    </source>
</evidence>
<keyword evidence="5 7" id="KW-1133">Transmembrane helix</keyword>
<feature type="transmembrane region" description="Helical" evidence="7">
    <location>
        <begin position="12"/>
        <end position="33"/>
    </location>
</feature>
<dbReference type="InterPro" id="IPR035906">
    <property type="entry name" value="MetI-like_sf"/>
</dbReference>
<accession>A0ABS7CIX7</accession>
<organism evidence="8 9">
    <name type="scientific">Paenibacillus sepulcri</name>
    <dbReference type="NCBI Taxonomy" id="359917"/>
    <lineage>
        <taxon>Bacteria</taxon>
        <taxon>Bacillati</taxon>
        <taxon>Bacillota</taxon>
        <taxon>Bacilli</taxon>
        <taxon>Bacillales</taxon>
        <taxon>Paenibacillaceae</taxon>
        <taxon>Paenibacillus</taxon>
    </lineage>
</organism>
<evidence type="ECO:0000256" key="6">
    <source>
        <dbReference type="ARBA" id="ARBA00023136"/>
    </source>
</evidence>
<keyword evidence="9" id="KW-1185">Reference proteome</keyword>
<keyword evidence="4 7" id="KW-0812">Transmembrane</keyword>
<keyword evidence="2" id="KW-0813">Transport</keyword>
<feature type="non-terminal residue" evidence="8">
    <location>
        <position position="100"/>
    </location>
</feature>
<protein>
    <submittedName>
        <fullName evidence="8">Carbohydrate ABC transporter permease</fullName>
    </submittedName>
</protein>
<evidence type="ECO:0000256" key="5">
    <source>
        <dbReference type="ARBA" id="ARBA00022989"/>
    </source>
</evidence>
<keyword evidence="6 7" id="KW-0472">Membrane</keyword>
<dbReference type="SUPFAM" id="SSF161098">
    <property type="entry name" value="MetI-like"/>
    <property type="match status" value="1"/>
</dbReference>
<name>A0ABS7CIX7_9BACL</name>
<evidence type="ECO:0000313" key="8">
    <source>
        <dbReference type="EMBL" id="MBW7460888.1"/>
    </source>
</evidence>
<comment type="subcellular location">
    <subcellularLocation>
        <location evidence="1">Cell membrane</location>
        <topology evidence="1">Multi-pass membrane protein</topology>
    </subcellularLocation>
</comment>
<evidence type="ECO:0000313" key="9">
    <source>
        <dbReference type="Proteomes" id="UP001519887"/>
    </source>
</evidence>
<evidence type="ECO:0000256" key="2">
    <source>
        <dbReference type="ARBA" id="ARBA00022448"/>
    </source>
</evidence>
<proteinExistence type="predicted"/>
<dbReference type="PANTHER" id="PTHR43744">
    <property type="entry name" value="ABC TRANSPORTER PERMEASE PROTEIN MG189-RELATED-RELATED"/>
    <property type="match status" value="1"/>
</dbReference>
<reference evidence="8 9" key="1">
    <citation type="submission" date="2021-07" db="EMBL/GenBank/DDBJ databases">
        <title>Paenibacillus radiodurans sp. nov., isolated from the southeastern edge of Tengger Desert.</title>
        <authorList>
            <person name="Zhang G."/>
        </authorList>
    </citation>
    <scope>NUCLEOTIDE SEQUENCE [LARGE SCALE GENOMIC DNA]</scope>
    <source>
        <strain evidence="8 9">CCM 7311</strain>
    </source>
</reference>
<keyword evidence="3" id="KW-1003">Cell membrane</keyword>
<sequence length="100" mass="11158">MMMLSKRFKWSLYHVFTAGGAILLLYPVLWLVMSSFKQSERIFITAGSLIPSPWIWTNFREGWVGVGGYTFATFTQNSLIIVILSTIGAVLSSALVAFGF</sequence>
<evidence type="ECO:0000256" key="1">
    <source>
        <dbReference type="ARBA" id="ARBA00004651"/>
    </source>
</evidence>
<feature type="transmembrane region" description="Helical" evidence="7">
    <location>
        <begin position="79"/>
        <end position="98"/>
    </location>
</feature>
<dbReference type="EMBL" id="JAHZIK010002532">
    <property type="protein sequence ID" value="MBW7460888.1"/>
    <property type="molecule type" value="Genomic_DNA"/>
</dbReference>
<evidence type="ECO:0000256" key="3">
    <source>
        <dbReference type="ARBA" id="ARBA00022475"/>
    </source>
</evidence>
<gene>
    <name evidence="8" type="ORF">K0U00_43190</name>
</gene>
<dbReference type="Gene3D" id="1.10.3720.10">
    <property type="entry name" value="MetI-like"/>
    <property type="match status" value="1"/>
</dbReference>
<evidence type="ECO:0000256" key="4">
    <source>
        <dbReference type="ARBA" id="ARBA00022692"/>
    </source>
</evidence>
<comment type="caution">
    <text evidence="8">The sequence shown here is derived from an EMBL/GenBank/DDBJ whole genome shotgun (WGS) entry which is preliminary data.</text>
</comment>
<dbReference type="Proteomes" id="UP001519887">
    <property type="component" value="Unassembled WGS sequence"/>
</dbReference>
<dbReference type="PANTHER" id="PTHR43744:SF6">
    <property type="entry name" value="ABC TRANSPORTER PERMEASE PROTEIN YESQ-RELATED"/>
    <property type="match status" value="1"/>
</dbReference>